<dbReference type="Proteomes" id="UP000231407">
    <property type="component" value="Unassembled WGS sequence"/>
</dbReference>
<evidence type="ECO:0000256" key="3">
    <source>
        <dbReference type="ARBA" id="ARBA00022801"/>
    </source>
</evidence>
<feature type="domain" description="TNase-like" evidence="4">
    <location>
        <begin position="21"/>
        <end position="139"/>
    </location>
</feature>
<dbReference type="SUPFAM" id="SSF50199">
    <property type="entry name" value="Staphylococcal nuclease"/>
    <property type="match status" value="1"/>
</dbReference>
<reference evidence="6" key="1">
    <citation type="submission" date="2017-09" db="EMBL/GenBank/DDBJ databases">
        <title>Depth-based differentiation of microbial function through sediment-hosted aquifers and enrichment of novel symbionts in the deep terrestrial subsurface.</title>
        <authorList>
            <person name="Probst A.J."/>
            <person name="Ladd B."/>
            <person name="Jarett J.K."/>
            <person name="Geller-Mcgrath D.E."/>
            <person name="Sieber C.M.K."/>
            <person name="Emerson J.B."/>
            <person name="Anantharaman K."/>
            <person name="Thomas B.C."/>
            <person name="Malmstrom R."/>
            <person name="Stieglmeier M."/>
            <person name="Klingl A."/>
            <person name="Woyke T."/>
            <person name="Ryan C.M."/>
            <person name="Banfield J.F."/>
        </authorList>
    </citation>
    <scope>NUCLEOTIDE SEQUENCE [LARGE SCALE GENOMIC DNA]</scope>
</reference>
<accession>A0A2M7AS03</accession>
<organism evidence="5 6">
    <name type="scientific">Candidatus Shapirobacteria bacterium CG06_land_8_20_14_3_00_40_12</name>
    <dbReference type="NCBI Taxonomy" id="1974881"/>
    <lineage>
        <taxon>Bacteria</taxon>
        <taxon>Candidatus Shapironibacteriota</taxon>
    </lineage>
</organism>
<dbReference type="PANTHER" id="PTHR12302:SF3">
    <property type="entry name" value="SERINE_THREONINE-PROTEIN KINASE 31"/>
    <property type="match status" value="1"/>
</dbReference>
<dbReference type="InterPro" id="IPR035437">
    <property type="entry name" value="SNase_OB-fold_sf"/>
</dbReference>
<keyword evidence="3" id="KW-0378">Hydrolase</keyword>
<keyword evidence="2" id="KW-0255">Endonuclease</keyword>
<evidence type="ECO:0000313" key="6">
    <source>
        <dbReference type="Proteomes" id="UP000231407"/>
    </source>
</evidence>
<gene>
    <name evidence="5" type="ORF">COS78_02505</name>
</gene>
<protein>
    <recommendedName>
        <fullName evidence="4">TNase-like domain-containing protein</fullName>
    </recommendedName>
</protein>
<comment type="caution">
    <text evidence="5">The sequence shown here is derived from an EMBL/GenBank/DDBJ whole genome shotgun (WGS) entry which is preliminary data.</text>
</comment>
<keyword evidence="1" id="KW-0540">Nuclease</keyword>
<evidence type="ECO:0000256" key="2">
    <source>
        <dbReference type="ARBA" id="ARBA00022759"/>
    </source>
</evidence>
<dbReference type="Gene3D" id="2.40.50.90">
    <property type="match status" value="1"/>
</dbReference>
<dbReference type="GO" id="GO:0016787">
    <property type="term" value="F:hydrolase activity"/>
    <property type="evidence" value="ECO:0007669"/>
    <property type="project" value="UniProtKB-KW"/>
</dbReference>
<dbReference type="GO" id="GO:0004519">
    <property type="term" value="F:endonuclease activity"/>
    <property type="evidence" value="ECO:0007669"/>
    <property type="project" value="UniProtKB-KW"/>
</dbReference>
<dbReference type="Pfam" id="PF00565">
    <property type="entry name" value="SNase"/>
    <property type="match status" value="1"/>
</dbReference>
<dbReference type="SMART" id="SM00318">
    <property type="entry name" value="SNc"/>
    <property type="match status" value="1"/>
</dbReference>
<dbReference type="EMBL" id="PEWA01000030">
    <property type="protein sequence ID" value="PIU73406.1"/>
    <property type="molecule type" value="Genomic_DNA"/>
</dbReference>
<evidence type="ECO:0000259" key="4">
    <source>
        <dbReference type="PROSITE" id="PS50830"/>
    </source>
</evidence>
<sequence length="214" mass="23884">MKINWKKAMVGVALTAGLGAGLMWNRVTEVVDGDTFKLANGQKVRMVGIDAPEMDKCGGMEAKKELEKNILYKKVELTDLKVDQYGRILALVYSQKKLVNQVMLKSGWARWDGTRNSLGKTFSDADKEARENKSGVFGKCREPEKKECLIKGNIEKRSGEIEGGRKWYFFKGCSEYGAVVVEKELGEEWFCSEAEAVRAGYVKATNCFGKKAGE</sequence>
<evidence type="ECO:0000313" key="5">
    <source>
        <dbReference type="EMBL" id="PIU73406.1"/>
    </source>
</evidence>
<proteinExistence type="predicted"/>
<dbReference type="AlphaFoldDB" id="A0A2M7AS03"/>
<dbReference type="PANTHER" id="PTHR12302">
    <property type="entry name" value="EBNA2 BINDING PROTEIN P100"/>
    <property type="match status" value="1"/>
</dbReference>
<name>A0A2M7AS03_9BACT</name>
<dbReference type="InterPro" id="IPR016071">
    <property type="entry name" value="Staphylococal_nuclease_OB-fold"/>
</dbReference>
<dbReference type="PROSITE" id="PS50830">
    <property type="entry name" value="TNASE_3"/>
    <property type="match status" value="1"/>
</dbReference>
<evidence type="ECO:0000256" key="1">
    <source>
        <dbReference type="ARBA" id="ARBA00022722"/>
    </source>
</evidence>